<proteinExistence type="predicted"/>
<dbReference type="PANTHER" id="PTHR35568:SF1">
    <property type="entry name" value="TRANSCRIPTIONAL REGULATOR DAUR"/>
    <property type="match status" value="1"/>
</dbReference>
<dbReference type="Pfam" id="PF08348">
    <property type="entry name" value="PAS_6"/>
    <property type="match status" value="1"/>
</dbReference>
<feature type="domain" description="YheO-like" evidence="1">
    <location>
        <begin position="32"/>
        <end position="139"/>
    </location>
</feature>
<dbReference type="InterPro" id="IPR039445">
    <property type="entry name" value="DauR-like_HTH"/>
</dbReference>
<evidence type="ECO:0000313" key="4">
    <source>
        <dbReference type="Proteomes" id="UP000027473"/>
    </source>
</evidence>
<dbReference type="AlphaFoldDB" id="A0AB73BVA1"/>
<name>A0AB73BVA1_9FUSO</name>
<feature type="non-terminal residue" evidence="3">
    <location>
        <position position="1"/>
    </location>
</feature>
<dbReference type="InterPro" id="IPR013559">
    <property type="entry name" value="YheO"/>
</dbReference>
<accession>A0AB73BVA1</accession>
<protein>
    <recommendedName>
        <fullName evidence="5">YheO-like protein</fullName>
    </recommendedName>
</protein>
<organism evidence="3 4">
    <name type="scientific">Fusobacterium necrophorum BL</name>
    <dbReference type="NCBI Taxonomy" id="1441732"/>
    <lineage>
        <taxon>Bacteria</taxon>
        <taxon>Fusobacteriati</taxon>
        <taxon>Fusobacteriota</taxon>
        <taxon>Fusobacteriia</taxon>
        <taxon>Fusobacteriales</taxon>
        <taxon>Fusobacteriaceae</taxon>
        <taxon>Fusobacterium</taxon>
    </lineage>
</organism>
<gene>
    <name evidence="3" type="ORF">FUSO3_10020</name>
</gene>
<feature type="domain" description="Transcriptional regulator DauR-like HTH" evidence="2">
    <location>
        <begin position="180"/>
        <end position="238"/>
    </location>
</feature>
<evidence type="ECO:0008006" key="5">
    <source>
        <dbReference type="Google" id="ProtNLM"/>
    </source>
</evidence>
<dbReference type="PANTHER" id="PTHR35568">
    <property type="entry name" value="TRANSCRIPTIONAL REGULATOR DAUR"/>
    <property type="match status" value="1"/>
</dbReference>
<dbReference type="Pfam" id="PF13309">
    <property type="entry name" value="HTH_22"/>
    <property type="match status" value="1"/>
</dbReference>
<dbReference type="InterPro" id="IPR039446">
    <property type="entry name" value="DauR-like"/>
</dbReference>
<evidence type="ECO:0000259" key="2">
    <source>
        <dbReference type="Pfam" id="PF13309"/>
    </source>
</evidence>
<reference evidence="3 4" key="1">
    <citation type="submission" date="2014-01" db="EMBL/GenBank/DDBJ databases">
        <title>Comparative genomics of Fusobacterium necrophorum wild isolates.</title>
        <authorList>
            <person name="Kittichotirat W."/>
            <person name="Bumgarner R.E."/>
            <person name="Lawrence P."/>
        </authorList>
    </citation>
    <scope>NUCLEOTIDE SEQUENCE [LARGE SCALE GENOMIC DNA]</scope>
    <source>
        <strain evidence="3 4">BL</strain>
    </source>
</reference>
<dbReference type="Proteomes" id="UP000027473">
    <property type="component" value="Unassembled WGS sequence"/>
</dbReference>
<dbReference type="RefSeq" id="WP_261659203.1">
    <property type="nucleotide sequence ID" value="NZ_JAAC01000183.1"/>
</dbReference>
<evidence type="ECO:0000313" key="3">
    <source>
        <dbReference type="EMBL" id="KDE61459.1"/>
    </source>
</evidence>
<sequence>KSADWKRFFKSPIGFFYAQEEEEMTEVQKEYYSGIIDFLFAGFGETVEVSLFEVLENQKTSLCAKSKNCSKALGEEMDKNLLFWLRAYRKEQKYIAKLPFQEKNGDLSRVSLYYISDKAGKLTGVLSMKKNITSMIVAANFLNASLKALTGGPERDLAAETAGIGQKKQENTLFQYSQYLIEDYFDSLSTVGAAMSIEERMKVVEDLQQKGIFQLKGNISTVAKKLEISEKTLYRYLKNQS</sequence>
<dbReference type="EMBL" id="JAAC01000183">
    <property type="protein sequence ID" value="KDE61459.1"/>
    <property type="molecule type" value="Genomic_DNA"/>
</dbReference>
<evidence type="ECO:0000259" key="1">
    <source>
        <dbReference type="Pfam" id="PF08348"/>
    </source>
</evidence>
<comment type="caution">
    <text evidence="3">The sequence shown here is derived from an EMBL/GenBank/DDBJ whole genome shotgun (WGS) entry which is preliminary data.</text>
</comment>